<comment type="caution">
    <text evidence="1">The sequence shown here is derived from an EMBL/GenBank/DDBJ whole genome shotgun (WGS) entry which is preliminary data.</text>
</comment>
<dbReference type="EMBL" id="MEVI01000001">
    <property type="protein sequence ID" value="OGC55801.1"/>
    <property type="molecule type" value="Genomic_DNA"/>
</dbReference>
<sequence length="281" mass="32819">MIMIQLDFKHKVKPAIKLKRSLPQTPELCKLSVYANALNFLGFKAKFGTELTPESLLIKVNKERKSNGRKPINPFKNIIPTSDLEQFFKQCNLGLHKDFSGAKYMNFDLWKKLVNNKFLIAPDHQELYLEPQIEKLYKLLPPNVLKTVISGQNFSYKSFIEFYDFTIRYYGPIDEGHVDIVVDLFKENGIKYVVFANLNSVNNKEHVKVPWNLFSKYLSLDWGGLKKIKDTSVLPSKKEMIKLRKEGELSKDGFEFSYGLFEVFYKKEQEETLHKIINEFV</sequence>
<dbReference type="Proteomes" id="UP000176504">
    <property type="component" value="Unassembled WGS sequence"/>
</dbReference>
<protein>
    <submittedName>
        <fullName evidence="1">Uncharacterized protein</fullName>
    </submittedName>
</protein>
<evidence type="ECO:0000313" key="1">
    <source>
        <dbReference type="EMBL" id="OGC55801.1"/>
    </source>
</evidence>
<reference evidence="1 2" key="1">
    <citation type="journal article" date="2016" name="Nat. Commun.">
        <title>Thousands of microbial genomes shed light on interconnected biogeochemical processes in an aquifer system.</title>
        <authorList>
            <person name="Anantharaman K."/>
            <person name="Brown C.T."/>
            <person name="Hug L.A."/>
            <person name="Sharon I."/>
            <person name="Castelle C.J."/>
            <person name="Probst A.J."/>
            <person name="Thomas B.C."/>
            <person name="Singh A."/>
            <person name="Wilkins M.J."/>
            <person name="Karaoz U."/>
            <person name="Brodie E.L."/>
            <person name="Williams K.H."/>
            <person name="Hubbard S.S."/>
            <person name="Banfield J.F."/>
        </authorList>
    </citation>
    <scope>NUCLEOTIDE SEQUENCE [LARGE SCALE GENOMIC DNA]</scope>
</reference>
<gene>
    <name evidence="1" type="ORF">A3A78_02065</name>
</gene>
<accession>A0A1F4VEW8</accession>
<proteinExistence type="predicted"/>
<evidence type="ECO:0000313" key="2">
    <source>
        <dbReference type="Proteomes" id="UP000176504"/>
    </source>
</evidence>
<dbReference type="AlphaFoldDB" id="A0A1F4VEW8"/>
<name>A0A1F4VEW8_UNCKA</name>
<organism evidence="1 2">
    <name type="scientific">candidate division WWE3 bacterium RIFCSPLOWO2_01_FULL_41_18</name>
    <dbReference type="NCBI Taxonomy" id="1802625"/>
    <lineage>
        <taxon>Bacteria</taxon>
        <taxon>Katanobacteria</taxon>
    </lineage>
</organism>